<dbReference type="EC" id="2.7.3.9" evidence="5"/>
<keyword evidence="16" id="KW-1185">Reference proteome</keyword>
<gene>
    <name evidence="15" type="ORF">SAMN02745126_05631</name>
</gene>
<evidence type="ECO:0000256" key="8">
    <source>
        <dbReference type="ARBA" id="ARBA00022597"/>
    </source>
</evidence>
<dbReference type="GO" id="GO:0009401">
    <property type="term" value="P:phosphoenolpyruvate-dependent sugar phosphotransferase system"/>
    <property type="evidence" value="ECO:0007669"/>
    <property type="project" value="UniProtKB-KW"/>
</dbReference>
<dbReference type="SMART" id="SM00065">
    <property type="entry name" value="GAF"/>
    <property type="match status" value="1"/>
</dbReference>
<protein>
    <recommendedName>
        <fullName evidence="5">phosphoenolpyruvate--protein phosphotransferase</fullName>
        <ecNumber evidence="5">2.7.3.9</ecNumber>
    </recommendedName>
</protein>
<comment type="cofactor">
    <cofactor evidence="2">
        <name>Mg(2+)</name>
        <dbReference type="ChEBI" id="CHEBI:18420"/>
    </cofactor>
</comment>
<evidence type="ECO:0000256" key="6">
    <source>
        <dbReference type="ARBA" id="ARBA00022448"/>
    </source>
</evidence>
<dbReference type="PROSITE" id="PS00742">
    <property type="entry name" value="PEP_ENZYMES_2"/>
    <property type="match status" value="1"/>
</dbReference>
<dbReference type="Gene3D" id="1.10.274.10">
    <property type="entry name" value="PtsI, HPr-binding domain"/>
    <property type="match status" value="1"/>
</dbReference>
<dbReference type="SUPFAM" id="SSF55781">
    <property type="entry name" value="GAF domain-like"/>
    <property type="match status" value="1"/>
</dbReference>
<evidence type="ECO:0000256" key="12">
    <source>
        <dbReference type="ARBA" id="ARBA00022777"/>
    </source>
</evidence>
<evidence type="ECO:0000313" key="16">
    <source>
        <dbReference type="Proteomes" id="UP000190092"/>
    </source>
</evidence>
<dbReference type="Gene3D" id="3.50.30.10">
    <property type="entry name" value="Phosphohistidine domain"/>
    <property type="match status" value="1"/>
</dbReference>
<keyword evidence="6" id="KW-0813">Transport</keyword>
<dbReference type="EMBL" id="FUWJ01000012">
    <property type="protein sequence ID" value="SKA35096.1"/>
    <property type="molecule type" value="Genomic_DNA"/>
</dbReference>
<evidence type="ECO:0000256" key="10">
    <source>
        <dbReference type="ARBA" id="ARBA00022683"/>
    </source>
</evidence>
<dbReference type="Pfam" id="PF01590">
    <property type="entry name" value="GAF"/>
    <property type="match status" value="1"/>
</dbReference>
<comment type="subcellular location">
    <subcellularLocation>
        <location evidence="3">Cytoplasm</location>
    </subcellularLocation>
</comment>
<feature type="domain" description="GAF" evidence="14">
    <location>
        <begin position="26"/>
        <end position="172"/>
    </location>
</feature>
<dbReference type="Proteomes" id="UP000190092">
    <property type="component" value="Unassembled WGS sequence"/>
</dbReference>
<dbReference type="InterPro" id="IPR008279">
    <property type="entry name" value="PEP-util_enz_mobile_dom"/>
</dbReference>
<evidence type="ECO:0000256" key="7">
    <source>
        <dbReference type="ARBA" id="ARBA00022490"/>
    </source>
</evidence>
<keyword evidence="8" id="KW-0762">Sugar transport</keyword>
<accession>A0A1T4T3U7</accession>
<dbReference type="InterPro" id="IPR029016">
    <property type="entry name" value="GAF-like_dom_sf"/>
</dbReference>
<evidence type="ECO:0000256" key="13">
    <source>
        <dbReference type="ARBA" id="ARBA00022842"/>
    </source>
</evidence>
<dbReference type="InterPro" id="IPR003018">
    <property type="entry name" value="GAF"/>
</dbReference>
<reference evidence="16" key="1">
    <citation type="submission" date="2017-02" db="EMBL/GenBank/DDBJ databases">
        <authorList>
            <person name="Varghese N."/>
            <person name="Submissions S."/>
        </authorList>
    </citation>
    <scope>NUCLEOTIDE SEQUENCE [LARGE SCALE GENOMIC DNA]</scope>
    <source>
        <strain evidence="16">ATCC 27094</strain>
    </source>
</reference>
<dbReference type="Gene3D" id="3.30.450.40">
    <property type="match status" value="1"/>
</dbReference>
<evidence type="ECO:0000256" key="3">
    <source>
        <dbReference type="ARBA" id="ARBA00004496"/>
    </source>
</evidence>
<dbReference type="SUPFAM" id="SSF51621">
    <property type="entry name" value="Phosphoenolpyruvate/pyruvate domain"/>
    <property type="match status" value="1"/>
</dbReference>
<keyword evidence="10" id="KW-0598">Phosphotransferase system</keyword>
<dbReference type="InterPro" id="IPR006318">
    <property type="entry name" value="PTS_EI-like"/>
</dbReference>
<evidence type="ECO:0000256" key="9">
    <source>
        <dbReference type="ARBA" id="ARBA00022679"/>
    </source>
</evidence>
<dbReference type="InterPro" id="IPR050499">
    <property type="entry name" value="PEP-utilizing_PTS_enzyme"/>
</dbReference>
<evidence type="ECO:0000256" key="2">
    <source>
        <dbReference type="ARBA" id="ARBA00001946"/>
    </source>
</evidence>
<dbReference type="InterPro" id="IPR023151">
    <property type="entry name" value="PEP_util_CS"/>
</dbReference>
<organism evidence="15 16">
    <name type="scientific">Enhydrobacter aerosaccus</name>
    <dbReference type="NCBI Taxonomy" id="225324"/>
    <lineage>
        <taxon>Bacteria</taxon>
        <taxon>Pseudomonadati</taxon>
        <taxon>Pseudomonadota</taxon>
        <taxon>Alphaproteobacteria</taxon>
        <taxon>Hyphomicrobiales</taxon>
        <taxon>Enhydrobacter</taxon>
    </lineage>
</organism>
<comment type="catalytic activity">
    <reaction evidence="1">
        <text>L-histidyl-[protein] + phosphoenolpyruvate = N(pros)-phospho-L-histidyl-[protein] + pyruvate</text>
        <dbReference type="Rhea" id="RHEA:23880"/>
        <dbReference type="Rhea" id="RHEA-COMP:9745"/>
        <dbReference type="Rhea" id="RHEA-COMP:9746"/>
        <dbReference type="ChEBI" id="CHEBI:15361"/>
        <dbReference type="ChEBI" id="CHEBI:29979"/>
        <dbReference type="ChEBI" id="CHEBI:58702"/>
        <dbReference type="ChEBI" id="CHEBI:64837"/>
        <dbReference type="EC" id="2.7.3.9"/>
    </reaction>
</comment>
<proteinExistence type="inferred from homology"/>
<dbReference type="GO" id="GO:0005737">
    <property type="term" value="C:cytoplasm"/>
    <property type="evidence" value="ECO:0007669"/>
    <property type="project" value="UniProtKB-SubCell"/>
</dbReference>
<keyword evidence="11" id="KW-0479">Metal-binding</keyword>
<dbReference type="InterPro" id="IPR040442">
    <property type="entry name" value="Pyrv_kinase-like_dom_sf"/>
</dbReference>
<comment type="similarity">
    <text evidence="4">Belongs to the PEP-utilizing enzyme family.</text>
</comment>
<dbReference type="InterPro" id="IPR036637">
    <property type="entry name" value="Phosphohistidine_dom_sf"/>
</dbReference>
<dbReference type="InterPro" id="IPR015813">
    <property type="entry name" value="Pyrv/PenolPyrv_kinase-like_dom"/>
</dbReference>
<evidence type="ECO:0000256" key="5">
    <source>
        <dbReference type="ARBA" id="ARBA00012232"/>
    </source>
</evidence>
<evidence type="ECO:0000259" key="14">
    <source>
        <dbReference type="SMART" id="SM00065"/>
    </source>
</evidence>
<dbReference type="PANTHER" id="PTHR46244:SF6">
    <property type="entry name" value="PHOSPHOENOLPYRUVATE-PROTEIN PHOSPHOTRANSFERASE"/>
    <property type="match status" value="1"/>
</dbReference>
<dbReference type="GO" id="GO:0046872">
    <property type="term" value="F:metal ion binding"/>
    <property type="evidence" value="ECO:0007669"/>
    <property type="project" value="UniProtKB-KW"/>
</dbReference>
<keyword evidence="7" id="KW-0963">Cytoplasm</keyword>
<dbReference type="InterPro" id="IPR008731">
    <property type="entry name" value="PTS_EIN"/>
</dbReference>
<dbReference type="PANTHER" id="PTHR46244">
    <property type="entry name" value="PHOSPHOENOLPYRUVATE-PROTEIN PHOSPHOTRANSFERASE"/>
    <property type="match status" value="1"/>
</dbReference>
<dbReference type="SUPFAM" id="SSF52009">
    <property type="entry name" value="Phosphohistidine domain"/>
    <property type="match status" value="1"/>
</dbReference>
<keyword evidence="9 15" id="KW-0808">Transferase</keyword>
<dbReference type="Pfam" id="PF02896">
    <property type="entry name" value="PEP-utilizers_C"/>
    <property type="match status" value="1"/>
</dbReference>
<keyword evidence="12" id="KW-0418">Kinase</keyword>
<evidence type="ECO:0000256" key="11">
    <source>
        <dbReference type="ARBA" id="ARBA00022723"/>
    </source>
</evidence>
<dbReference type="Gene3D" id="3.20.20.60">
    <property type="entry name" value="Phosphoenolpyruvate-binding domains"/>
    <property type="match status" value="1"/>
</dbReference>
<dbReference type="Pfam" id="PF05524">
    <property type="entry name" value="PEP-utilisers_N"/>
    <property type="match status" value="1"/>
</dbReference>
<sequence length="754" mass="83024">MERGTPLAGPRMLLKRLRDTMARGVSAEETLAEVVRLVANEMVAEVCSIYILRAGEVLELFATQGLNPSAVHRTRLRVGEGLVGDIAAHGRPLALADAQSHPQFAYRPETGEEVFHSLAGVPILRAGRVLGVLVVQNRTRRQYDEEEVETLQTIAMVLAEMVAAGRLVSPNEVQQVDGIGLLPLRVDGVQLTSGVAIGRAVLHEPRIVIQRVVAEDVGAEQERFEEALASVREDVDRMLEAHDMQSGEHREVLETFRMFVDDRGWRERVREAIASGLTAEAGVQRAFDDVRTRLGQSTDPYIRERLSDLQDLTNRLLLRLTGRTNGESGGQPEDMVVIARDMGPAELLDYDRSRLRGVVLEEGSALSHVAIVARALDIPVVGRAPSVLSRVEPGDTIVVDGDSAQVLVRPSEDVVQTIYAAIDARAERRRKYAALRDLPPATRDQARVGLYMNAGLLIDMQHLEETGADGIGLYRTEIPFMVRSEFPDVEAQAWLYSRVLDIADGRPVTFRTLDVGGDKVLPYVDAFGDENPAMGWRAIRIGLDRPAMLRRQLRAMLQAANGRPLSIMFPMIADVSELLAARRLLELELDRARRRGLPEPERLRVGIMFEVPALAWQLDSLLPHVDFVSVGTNDLMQFLFAADRGNARVSARYDTLSPALLRLLHFVVEKVRPAGVEITVCGEMAGRPVEALALLAIGVRTLSMSPGAIGPVKAMIRSLDLTEASAFVSSALTQPDRPLRETLRLFAADHAVEI</sequence>
<evidence type="ECO:0000256" key="4">
    <source>
        <dbReference type="ARBA" id="ARBA00007837"/>
    </source>
</evidence>
<keyword evidence="13" id="KW-0460">Magnesium</keyword>
<dbReference type="GO" id="GO:0008965">
    <property type="term" value="F:phosphoenolpyruvate-protein phosphotransferase activity"/>
    <property type="evidence" value="ECO:0007669"/>
    <property type="project" value="UniProtKB-EC"/>
</dbReference>
<name>A0A1T4T3U7_9HYPH</name>
<dbReference type="Pfam" id="PF00391">
    <property type="entry name" value="PEP-utilizers"/>
    <property type="match status" value="1"/>
</dbReference>
<dbReference type="InterPro" id="IPR000121">
    <property type="entry name" value="PEP_util_C"/>
</dbReference>
<dbReference type="SUPFAM" id="SSF47831">
    <property type="entry name" value="Enzyme I of the PEP:sugar phosphotransferase system HPr-binding (sub)domain"/>
    <property type="match status" value="1"/>
</dbReference>
<evidence type="ECO:0000313" key="15">
    <source>
        <dbReference type="EMBL" id="SKA35096.1"/>
    </source>
</evidence>
<dbReference type="PRINTS" id="PR01736">
    <property type="entry name" value="PHPHTRNFRASE"/>
</dbReference>
<dbReference type="GO" id="GO:0016301">
    <property type="term" value="F:kinase activity"/>
    <property type="evidence" value="ECO:0007669"/>
    <property type="project" value="UniProtKB-KW"/>
</dbReference>
<dbReference type="STRING" id="225324.SAMN02745126_05631"/>
<dbReference type="NCBIfam" id="TIGR01417">
    <property type="entry name" value="PTS_I_fam"/>
    <property type="match status" value="1"/>
</dbReference>
<dbReference type="AlphaFoldDB" id="A0A1T4T3U7"/>
<evidence type="ECO:0000256" key="1">
    <source>
        <dbReference type="ARBA" id="ARBA00000683"/>
    </source>
</evidence>
<dbReference type="InterPro" id="IPR036618">
    <property type="entry name" value="PtsI_HPr-bd_sf"/>
</dbReference>